<keyword evidence="7 9" id="KW-0503">Monooxygenase</keyword>
<reference evidence="12" key="1">
    <citation type="submission" date="2021-03" db="EMBL/GenBank/DDBJ databases">
        <title>Comparative genomics and phylogenomic investigation of the class Geoglossomycetes provide insights into ecological specialization and systematics.</title>
        <authorList>
            <person name="Melie T."/>
            <person name="Pirro S."/>
            <person name="Miller A.N."/>
            <person name="Quandt A."/>
        </authorList>
    </citation>
    <scope>NUCLEOTIDE SEQUENCE</scope>
    <source>
        <strain evidence="12">GBOQ0MN5Z8</strain>
    </source>
</reference>
<dbReference type="SUPFAM" id="SSF48264">
    <property type="entry name" value="Cytochrome P450"/>
    <property type="match status" value="1"/>
</dbReference>
<dbReference type="PANTHER" id="PTHR24287:SF1">
    <property type="entry name" value="P450, PUTATIVE (EUROFUNG)-RELATED"/>
    <property type="match status" value="1"/>
</dbReference>
<sequence>MTFALSPPFITSLISLLFLRLLYTAVAKSRKNAKFKSFALSNHCEPPPLQVDMLPYGIDRLAKFVTIKGDILDDFIAIRYYDTGYTHRFSGVSGEVVCTSDPQNIQAILALRFADFELGATRKENFAPLLGSGIFTSDGLEWEHSRAFLRPQFSREQISDLESAERHIVNLFRAIGPVAEGMWTKEVDLLELFYRFTLDTATEFLFGESTESQVAELSKKQGGGIDKDGPENQLKSSPKNPEPEMDFATAFTTAQDFLSWQLRFPSPLWPIIQLPIFSPYRRFSQALTIVHRFANKYVDIALKSAAKKPAMASFPPSSEKGGPRERFVMLEALAEKTQDRDQLRDQLLQILLAGRDTTASLLSWSFALLAQNPAIFSHLRSSILSTFGSAEPPDNSDNPITFTALKSCRPLSHFISEVLRLYPVLPCNFRVATHNTILPTGGGPDGKSPIAIREGQLVTYSVYVMHRRTDIWGEDAAEFKPERWEGRKAGWEYLPFNGGPRICLGRE</sequence>
<feature type="region of interest" description="Disordered" evidence="10">
    <location>
        <begin position="217"/>
        <end position="245"/>
    </location>
</feature>
<keyword evidence="3 8" id="KW-0349">Heme</keyword>
<evidence type="ECO:0000256" key="8">
    <source>
        <dbReference type="PIRSR" id="PIRSR602402-1"/>
    </source>
</evidence>
<dbReference type="OrthoDB" id="1470350at2759"/>
<keyword evidence="5 9" id="KW-0560">Oxidoreductase</keyword>
<evidence type="ECO:0000256" key="6">
    <source>
        <dbReference type="ARBA" id="ARBA00023004"/>
    </source>
</evidence>
<comment type="caution">
    <text evidence="12">The sequence shown here is derived from an EMBL/GenBank/DDBJ whole genome shotgun (WGS) entry which is preliminary data.</text>
</comment>
<evidence type="ECO:0000256" key="4">
    <source>
        <dbReference type="ARBA" id="ARBA00022723"/>
    </source>
</evidence>
<dbReference type="InterPro" id="IPR002974">
    <property type="entry name" value="Cyt_P450_E_CYP52_ascomycetes"/>
</dbReference>
<protein>
    <recommendedName>
        <fullName evidence="14">Cytochrome P450</fullName>
    </recommendedName>
</protein>
<feature type="signal peptide" evidence="11">
    <location>
        <begin position="1"/>
        <end position="27"/>
    </location>
</feature>
<dbReference type="PROSITE" id="PS00086">
    <property type="entry name" value="CYTOCHROME_P450"/>
    <property type="match status" value="1"/>
</dbReference>
<dbReference type="GO" id="GO:0016712">
    <property type="term" value="F:oxidoreductase activity, acting on paired donors, with incorporation or reduction of molecular oxygen, reduced flavin or flavoprotein as one donor, and incorporation of one atom of oxygen"/>
    <property type="evidence" value="ECO:0007669"/>
    <property type="project" value="InterPro"/>
</dbReference>
<dbReference type="Proteomes" id="UP000698800">
    <property type="component" value="Unassembled WGS sequence"/>
</dbReference>
<comment type="cofactor">
    <cofactor evidence="1 8">
        <name>heme</name>
        <dbReference type="ChEBI" id="CHEBI:30413"/>
    </cofactor>
</comment>
<name>A0A9P8I5F5_9PEZI</name>
<evidence type="ECO:0000256" key="5">
    <source>
        <dbReference type="ARBA" id="ARBA00023002"/>
    </source>
</evidence>
<gene>
    <name evidence="12" type="ORF">FGG08_004582</name>
</gene>
<evidence type="ECO:0000313" key="12">
    <source>
        <dbReference type="EMBL" id="KAH0538865.1"/>
    </source>
</evidence>
<dbReference type="GO" id="GO:0020037">
    <property type="term" value="F:heme binding"/>
    <property type="evidence" value="ECO:0007669"/>
    <property type="project" value="InterPro"/>
</dbReference>
<dbReference type="AlphaFoldDB" id="A0A9P8I5F5"/>
<accession>A0A9P8I5F5</accession>
<evidence type="ECO:0000256" key="2">
    <source>
        <dbReference type="ARBA" id="ARBA00010617"/>
    </source>
</evidence>
<dbReference type="InterPro" id="IPR047146">
    <property type="entry name" value="Cyt_P450_E_CYP52_fungi"/>
</dbReference>
<dbReference type="PRINTS" id="PR00385">
    <property type="entry name" value="P450"/>
</dbReference>
<dbReference type="Gene3D" id="1.10.630.10">
    <property type="entry name" value="Cytochrome P450"/>
    <property type="match status" value="1"/>
</dbReference>
<comment type="similarity">
    <text evidence="2 9">Belongs to the cytochrome P450 family.</text>
</comment>
<dbReference type="InterPro" id="IPR017972">
    <property type="entry name" value="Cyt_P450_CS"/>
</dbReference>
<keyword evidence="11" id="KW-0732">Signal</keyword>
<keyword evidence="6 8" id="KW-0408">Iron</keyword>
<evidence type="ECO:0000256" key="10">
    <source>
        <dbReference type="SAM" id="MobiDB-lite"/>
    </source>
</evidence>
<dbReference type="PRINTS" id="PR01239">
    <property type="entry name" value="EP450IICYP52"/>
</dbReference>
<dbReference type="InterPro" id="IPR002402">
    <property type="entry name" value="Cyt_P450_E_grp-II"/>
</dbReference>
<dbReference type="PANTHER" id="PTHR24287">
    <property type="entry name" value="P450, PUTATIVE (EUROFUNG)-RELATED"/>
    <property type="match status" value="1"/>
</dbReference>
<dbReference type="GO" id="GO:0005506">
    <property type="term" value="F:iron ion binding"/>
    <property type="evidence" value="ECO:0007669"/>
    <property type="project" value="InterPro"/>
</dbReference>
<dbReference type="InterPro" id="IPR001128">
    <property type="entry name" value="Cyt_P450"/>
</dbReference>
<evidence type="ECO:0000256" key="11">
    <source>
        <dbReference type="SAM" id="SignalP"/>
    </source>
</evidence>
<evidence type="ECO:0000256" key="7">
    <source>
        <dbReference type="ARBA" id="ARBA00023033"/>
    </source>
</evidence>
<proteinExistence type="inferred from homology"/>
<evidence type="ECO:0000256" key="9">
    <source>
        <dbReference type="RuleBase" id="RU000461"/>
    </source>
</evidence>
<dbReference type="PRINTS" id="PR00464">
    <property type="entry name" value="EP450II"/>
</dbReference>
<keyword evidence="4 8" id="KW-0479">Metal-binding</keyword>
<dbReference type="CDD" id="cd11063">
    <property type="entry name" value="CYP52"/>
    <property type="match status" value="1"/>
</dbReference>
<evidence type="ECO:0000256" key="1">
    <source>
        <dbReference type="ARBA" id="ARBA00001971"/>
    </source>
</evidence>
<dbReference type="EMBL" id="JAGHQL010000094">
    <property type="protein sequence ID" value="KAH0538865.1"/>
    <property type="molecule type" value="Genomic_DNA"/>
</dbReference>
<dbReference type="InterPro" id="IPR036396">
    <property type="entry name" value="Cyt_P450_sf"/>
</dbReference>
<evidence type="ECO:0008006" key="14">
    <source>
        <dbReference type="Google" id="ProtNLM"/>
    </source>
</evidence>
<organism evidence="12 13">
    <name type="scientific">Glutinoglossum americanum</name>
    <dbReference type="NCBI Taxonomy" id="1670608"/>
    <lineage>
        <taxon>Eukaryota</taxon>
        <taxon>Fungi</taxon>
        <taxon>Dikarya</taxon>
        <taxon>Ascomycota</taxon>
        <taxon>Pezizomycotina</taxon>
        <taxon>Geoglossomycetes</taxon>
        <taxon>Geoglossales</taxon>
        <taxon>Geoglossaceae</taxon>
        <taxon>Glutinoglossum</taxon>
    </lineage>
</organism>
<keyword evidence="13" id="KW-1185">Reference proteome</keyword>
<feature type="binding site" description="axial binding residue" evidence="8">
    <location>
        <position position="503"/>
    </location>
    <ligand>
        <name>heme</name>
        <dbReference type="ChEBI" id="CHEBI:30413"/>
    </ligand>
    <ligandPart>
        <name>Fe</name>
        <dbReference type="ChEBI" id="CHEBI:18248"/>
    </ligandPart>
</feature>
<evidence type="ECO:0000256" key="3">
    <source>
        <dbReference type="ARBA" id="ARBA00022617"/>
    </source>
</evidence>
<evidence type="ECO:0000313" key="13">
    <source>
        <dbReference type="Proteomes" id="UP000698800"/>
    </source>
</evidence>
<dbReference type="Pfam" id="PF00067">
    <property type="entry name" value="p450"/>
    <property type="match status" value="1"/>
</dbReference>
<feature type="chain" id="PRO_5040427448" description="Cytochrome P450" evidence="11">
    <location>
        <begin position="28"/>
        <end position="507"/>
    </location>
</feature>